<proteinExistence type="predicted"/>
<dbReference type="PATRIC" id="fig|279113.9.peg.4691"/>
<organism evidence="1 2">
    <name type="scientific">Collimonas pratensis</name>
    <dbReference type="NCBI Taxonomy" id="279113"/>
    <lineage>
        <taxon>Bacteria</taxon>
        <taxon>Pseudomonadati</taxon>
        <taxon>Pseudomonadota</taxon>
        <taxon>Betaproteobacteria</taxon>
        <taxon>Burkholderiales</taxon>
        <taxon>Oxalobacteraceae</taxon>
        <taxon>Collimonas</taxon>
    </lineage>
</organism>
<protein>
    <submittedName>
        <fullName evidence="1">Uncharacterized protein</fullName>
    </submittedName>
</protein>
<dbReference type="EMBL" id="CP013234">
    <property type="protein sequence ID" value="AMP07032.1"/>
    <property type="molecule type" value="Genomic_DNA"/>
</dbReference>
<dbReference type="Proteomes" id="UP000074561">
    <property type="component" value="Chromosome"/>
</dbReference>
<accession>A0A127QBN2</accession>
<evidence type="ECO:0000313" key="1">
    <source>
        <dbReference type="EMBL" id="AMP07032.1"/>
    </source>
</evidence>
<evidence type="ECO:0000313" key="2">
    <source>
        <dbReference type="Proteomes" id="UP000074561"/>
    </source>
</evidence>
<sequence length="46" mass="5559">MMFVCKYCQKFLLFSYLLLDSTTEFLYMNKEKIVCVAARIFHRNAK</sequence>
<name>A0A127QBN2_9BURK</name>
<dbReference type="AlphaFoldDB" id="A0A127QBN2"/>
<dbReference type="KEGG" id="cpra:CPter91_4733"/>
<reference evidence="1 2" key="1">
    <citation type="submission" date="2015-11" db="EMBL/GenBank/DDBJ databases">
        <title>Exploring the genomic traits of fungus-feeding bacterial genus Collimonas.</title>
        <authorList>
            <person name="Song C."/>
            <person name="Schmidt R."/>
            <person name="de Jager V."/>
            <person name="Krzyzanowska D."/>
            <person name="Jongedijk E."/>
            <person name="Cankar K."/>
            <person name="Beekwilder J."/>
            <person name="van Veen A."/>
            <person name="de Boer W."/>
            <person name="van Veen J.A."/>
            <person name="Garbeva P."/>
        </authorList>
    </citation>
    <scope>NUCLEOTIDE SEQUENCE [LARGE SCALE GENOMIC DNA]</scope>
    <source>
        <strain evidence="1 2">Ter91</strain>
    </source>
</reference>
<gene>
    <name evidence="1" type="ORF">CPter91_4733</name>
</gene>